<dbReference type="Pfam" id="PF01535">
    <property type="entry name" value="PPR"/>
    <property type="match status" value="2"/>
</dbReference>
<dbReference type="PANTHER" id="PTHR47926">
    <property type="entry name" value="PENTATRICOPEPTIDE REPEAT-CONTAINING PROTEIN"/>
    <property type="match status" value="1"/>
</dbReference>
<name>A0AA88AM24_FICCA</name>
<dbReference type="GO" id="GO:0009451">
    <property type="term" value="P:RNA modification"/>
    <property type="evidence" value="ECO:0007669"/>
    <property type="project" value="InterPro"/>
</dbReference>
<sequence length="524" mass="58568">MKHGRLATIRPSIFSSPINQKPDQTFPAIHDYISHPTAETFSSSLQHFINSDNPSHGQKIHTHVLKSGFKPNTNISIKLLILHLKCGSLRYARQVFDELHQRTLSAYNYLIGGYLKQGQVEESLGLVRRLVFSGEKPDGYTFSMILKASTRAGCVRLPCSLGRVVHAQIMKSDVGTDDVLYTALVDSYVKNGRVGYARRVFDMTLERSVVCSTSMITGYMNQCSFEDAEEIFRKTVEKDIVAFNAMIEGYSKSVEHASKSLDIYIDMQRLNFRPNISTFASVVGACSLLTAFEVAQQVQGQLMKTPLFTDIKIGSALIDMYSKCGRIEDARKIFDEMPEKNVFSWTSMIDGYGKNGYPYEALELFNIMQKIRHIEPNFVTFLGAITACAHAGLVNKGMEIFESMERDYSLKPRMEHYACIVDLLGRAGHLSQAWEFVKAMPEKPNSDVWAALLSSCRLHSNLDMASVAANELFKLNSKDRPGAFMALSNTLAGAGKWDRVSELRDTMKARGISKDTGSSWVAAD</sequence>
<dbReference type="InterPro" id="IPR011990">
    <property type="entry name" value="TPR-like_helical_dom_sf"/>
</dbReference>
<comment type="caution">
    <text evidence="3">The sequence shown here is derived from an EMBL/GenBank/DDBJ whole genome shotgun (WGS) entry which is preliminary data.</text>
</comment>
<dbReference type="AlphaFoldDB" id="A0AA88AM24"/>
<feature type="repeat" description="PPR" evidence="2">
    <location>
        <begin position="310"/>
        <end position="344"/>
    </location>
</feature>
<evidence type="ECO:0000313" key="3">
    <source>
        <dbReference type="EMBL" id="GMN55309.1"/>
    </source>
</evidence>
<feature type="repeat" description="PPR" evidence="2">
    <location>
        <begin position="239"/>
        <end position="274"/>
    </location>
</feature>
<feature type="repeat" description="PPR" evidence="2">
    <location>
        <begin position="103"/>
        <end position="137"/>
    </location>
</feature>
<dbReference type="Pfam" id="PF13041">
    <property type="entry name" value="PPR_2"/>
    <property type="match status" value="2"/>
</dbReference>
<feature type="repeat" description="PPR" evidence="2">
    <location>
        <begin position="177"/>
        <end position="211"/>
    </location>
</feature>
<dbReference type="NCBIfam" id="TIGR00756">
    <property type="entry name" value="PPR"/>
    <property type="match status" value="4"/>
</dbReference>
<dbReference type="PROSITE" id="PS51375">
    <property type="entry name" value="PPR"/>
    <property type="match status" value="4"/>
</dbReference>
<keyword evidence="1" id="KW-0677">Repeat</keyword>
<dbReference type="FunFam" id="1.25.40.10:FF:001306">
    <property type="entry name" value="Pentatricopeptide repeat-containing protein At1g28690, mitochondrial"/>
    <property type="match status" value="1"/>
</dbReference>
<reference evidence="3" key="1">
    <citation type="submission" date="2023-07" db="EMBL/GenBank/DDBJ databases">
        <title>draft genome sequence of fig (Ficus carica).</title>
        <authorList>
            <person name="Takahashi T."/>
            <person name="Nishimura K."/>
        </authorList>
    </citation>
    <scope>NUCLEOTIDE SEQUENCE</scope>
</reference>
<evidence type="ECO:0000256" key="1">
    <source>
        <dbReference type="ARBA" id="ARBA00022737"/>
    </source>
</evidence>
<proteinExistence type="predicted"/>
<dbReference type="InterPro" id="IPR046960">
    <property type="entry name" value="PPR_At4g14850-like_plant"/>
</dbReference>
<dbReference type="FunFam" id="1.25.40.10:FF:000090">
    <property type="entry name" value="Pentatricopeptide repeat-containing protein, chloroplastic"/>
    <property type="match status" value="1"/>
</dbReference>
<evidence type="ECO:0008006" key="5">
    <source>
        <dbReference type="Google" id="ProtNLM"/>
    </source>
</evidence>
<dbReference type="EMBL" id="BTGU01000056">
    <property type="protein sequence ID" value="GMN55309.1"/>
    <property type="molecule type" value="Genomic_DNA"/>
</dbReference>
<accession>A0AA88AM24</accession>
<dbReference type="Pfam" id="PF20431">
    <property type="entry name" value="E_motif"/>
    <property type="match status" value="1"/>
</dbReference>
<keyword evidence="4" id="KW-1185">Reference proteome</keyword>
<dbReference type="PANTHER" id="PTHR47926:SF535">
    <property type="entry name" value="PENTACOTRIPEPTIDE-REPEAT REGION OF PRORP DOMAIN-CONTAINING PROTEIN"/>
    <property type="match status" value="1"/>
</dbReference>
<evidence type="ECO:0000313" key="4">
    <source>
        <dbReference type="Proteomes" id="UP001187192"/>
    </source>
</evidence>
<protein>
    <recommendedName>
        <fullName evidence="5">Pentatricopeptide repeat-containing protein</fullName>
    </recommendedName>
</protein>
<dbReference type="Proteomes" id="UP001187192">
    <property type="component" value="Unassembled WGS sequence"/>
</dbReference>
<evidence type="ECO:0000256" key="2">
    <source>
        <dbReference type="PROSITE-ProRule" id="PRU00708"/>
    </source>
</evidence>
<organism evidence="3 4">
    <name type="scientific">Ficus carica</name>
    <name type="common">Common fig</name>
    <dbReference type="NCBI Taxonomy" id="3494"/>
    <lineage>
        <taxon>Eukaryota</taxon>
        <taxon>Viridiplantae</taxon>
        <taxon>Streptophyta</taxon>
        <taxon>Embryophyta</taxon>
        <taxon>Tracheophyta</taxon>
        <taxon>Spermatophyta</taxon>
        <taxon>Magnoliopsida</taxon>
        <taxon>eudicotyledons</taxon>
        <taxon>Gunneridae</taxon>
        <taxon>Pentapetalae</taxon>
        <taxon>rosids</taxon>
        <taxon>fabids</taxon>
        <taxon>Rosales</taxon>
        <taxon>Moraceae</taxon>
        <taxon>Ficeae</taxon>
        <taxon>Ficus</taxon>
    </lineage>
</organism>
<gene>
    <name evidence="3" type="ORF">TIFTF001_024428</name>
</gene>
<dbReference type="Gene3D" id="1.25.40.10">
    <property type="entry name" value="Tetratricopeptide repeat domain"/>
    <property type="match status" value="4"/>
</dbReference>
<dbReference type="GO" id="GO:0003723">
    <property type="term" value="F:RNA binding"/>
    <property type="evidence" value="ECO:0007669"/>
    <property type="project" value="InterPro"/>
</dbReference>
<dbReference type="InterPro" id="IPR002885">
    <property type="entry name" value="PPR_rpt"/>
</dbReference>
<dbReference type="InterPro" id="IPR046848">
    <property type="entry name" value="E_motif"/>
</dbReference>